<dbReference type="AlphaFoldDB" id="A0A0F9XTQ4"/>
<protein>
    <submittedName>
        <fullName evidence="1">Uncharacterized protein</fullName>
    </submittedName>
</protein>
<organism evidence="1">
    <name type="scientific">marine sediment metagenome</name>
    <dbReference type="NCBI Taxonomy" id="412755"/>
    <lineage>
        <taxon>unclassified sequences</taxon>
        <taxon>metagenomes</taxon>
        <taxon>ecological metagenomes</taxon>
    </lineage>
</organism>
<gene>
    <name evidence="1" type="ORF">LCGC14_0175520</name>
</gene>
<evidence type="ECO:0000313" key="1">
    <source>
        <dbReference type="EMBL" id="KKN95683.1"/>
    </source>
</evidence>
<name>A0A0F9XTQ4_9ZZZZ</name>
<dbReference type="EMBL" id="LAZR01000069">
    <property type="protein sequence ID" value="KKN95683.1"/>
    <property type="molecule type" value="Genomic_DNA"/>
</dbReference>
<comment type="caution">
    <text evidence="1">The sequence shown here is derived from an EMBL/GenBank/DDBJ whole genome shotgun (WGS) entry which is preliminary data.</text>
</comment>
<sequence length="147" mass="17962">MVKELIKIGRLNNHAEYNIYRETLSMIRDDYISNIIFNQRNNIKKTLIKIDETKVIEINFVQYSPLKHGTWEFWTYDGYTYCISKYYLKHHKLHTKSSPLYYRDGKMQHNWSTLDDEIFFFSEKRRNDYIYLAFKVESPIKINIKDL</sequence>
<accession>A0A0F9XTQ4</accession>
<reference evidence="1" key="1">
    <citation type="journal article" date="2015" name="Nature">
        <title>Complex archaea that bridge the gap between prokaryotes and eukaryotes.</title>
        <authorList>
            <person name="Spang A."/>
            <person name="Saw J.H."/>
            <person name="Jorgensen S.L."/>
            <person name="Zaremba-Niedzwiedzka K."/>
            <person name="Martijn J."/>
            <person name="Lind A.E."/>
            <person name="van Eijk R."/>
            <person name="Schleper C."/>
            <person name="Guy L."/>
            <person name="Ettema T.J."/>
        </authorList>
    </citation>
    <scope>NUCLEOTIDE SEQUENCE</scope>
</reference>
<proteinExistence type="predicted"/>